<dbReference type="RefSeq" id="WP_249299487.1">
    <property type="nucleotide sequence ID" value="NZ_JACRSP010000001.1"/>
</dbReference>
<dbReference type="SUPFAM" id="SSF160369">
    <property type="entry name" value="Ribosomal protein L10-like"/>
    <property type="match status" value="1"/>
</dbReference>
<dbReference type="HAMAP" id="MF_00362">
    <property type="entry name" value="Ribosomal_uL10"/>
    <property type="match status" value="1"/>
</dbReference>
<dbReference type="AlphaFoldDB" id="A0A926HTD5"/>
<feature type="compositionally biased region" description="Low complexity" evidence="6">
    <location>
        <begin position="173"/>
        <end position="186"/>
    </location>
</feature>
<dbReference type="Gene3D" id="3.30.70.1730">
    <property type="match status" value="1"/>
</dbReference>
<dbReference type="PROSITE" id="PS01109">
    <property type="entry name" value="RIBOSOMAL_L10"/>
    <property type="match status" value="1"/>
</dbReference>
<dbReference type="Pfam" id="PF00466">
    <property type="entry name" value="Ribosomal_L10"/>
    <property type="match status" value="1"/>
</dbReference>
<gene>
    <name evidence="5" type="primary">rplJ</name>
    <name evidence="7" type="ORF">H8695_03515</name>
</gene>
<name>A0A926HTD5_9FIRM</name>
<dbReference type="PANTHER" id="PTHR11560">
    <property type="entry name" value="39S RIBOSOMAL PROTEIN L10, MITOCHONDRIAL"/>
    <property type="match status" value="1"/>
</dbReference>
<dbReference type="GO" id="GO:0003735">
    <property type="term" value="F:structural constituent of ribosome"/>
    <property type="evidence" value="ECO:0007669"/>
    <property type="project" value="InterPro"/>
</dbReference>
<dbReference type="GO" id="GO:0006412">
    <property type="term" value="P:translation"/>
    <property type="evidence" value="ECO:0007669"/>
    <property type="project" value="UniProtKB-UniRule"/>
</dbReference>
<keyword evidence="8" id="KW-1185">Reference proteome</keyword>
<dbReference type="InterPro" id="IPR002363">
    <property type="entry name" value="Ribosomal_uL10_CS_bac"/>
</dbReference>
<reference evidence="7" key="1">
    <citation type="submission" date="2020-08" db="EMBL/GenBank/DDBJ databases">
        <title>Genome public.</title>
        <authorList>
            <person name="Liu C."/>
            <person name="Sun Q."/>
        </authorList>
    </citation>
    <scope>NUCLEOTIDE SEQUENCE</scope>
    <source>
        <strain evidence="7">BX7</strain>
    </source>
</reference>
<comment type="caution">
    <text evidence="7">The sequence shown here is derived from an EMBL/GenBank/DDBJ whole genome shotgun (WGS) entry which is preliminary data.</text>
</comment>
<evidence type="ECO:0000313" key="7">
    <source>
        <dbReference type="EMBL" id="MBC8535759.1"/>
    </source>
</evidence>
<comment type="subunit">
    <text evidence="5">Part of the ribosomal stalk of the 50S ribosomal subunit. The N-terminus interacts with L11 and the large rRNA to form the base of the stalk. The C-terminus forms an elongated spine to which L12 dimers bind in a sequential fashion forming a multimeric L10(L12)X complex.</text>
</comment>
<dbReference type="CDD" id="cd05797">
    <property type="entry name" value="Ribosomal_L10"/>
    <property type="match status" value="1"/>
</dbReference>
<keyword evidence="5" id="KW-0699">rRNA-binding</keyword>
<protein>
    <recommendedName>
        <fullName evidence="4 5">Large ribosomal subunit protein uL10</fullName>
    </recommendedName>
</protein>
<evidence type="ECO:0000256" key="2">
    <source>
        <dbReference type="ARBA" id="ARBA00022980"/>
    </source>
</evidence>
<dbReference type="Gene3D" id="6.10.250.290">
    <property type="match status" value="1"/>
</dbReference>
<evidence type="ECO:0000256" key="6">
    <source>
        <dbReference type="SAM" id="MobiDB-lite"/>
    </source>
</evidence>
<sequence length="192" mass="20475">MPSAKILEQKKQAVVELTEKMKKAASGVFVDYKGITVEADTKLRAEFRKAGVEYAVVKNTLTRFATKELGYELDEVLNGTTALALCEEDPIAPAKIIHEFSSKNGDCLKVKAGFVDGKVVSVEEIDRLAKLPSRETLVAQVLYGFNSPIVGLAVVLNAIKEKLEAGEPVAASAEAPEAAAVNAEAEAPAEAE</sequence>
<dbReference type="Proteomes" id="UP000620366">
    <property type="component" value="Unassembled WGS sequence"/>
</dbReference>
<keyword evidence="2 5" id="KW-0689">Ribosomal protein</keyword>
<keyword evidence="5" id="KW-0694">RNA-binding</keyword>
<dbReference type="InterPro" id="IPR022973">
    <property type="entry name" value="Ribosomal_uL10_bac"/>
</dbReference>
<dbReference type="GO" id="GO:0070180">
    <property type="term" value="F:large ribosomal subunit rRNA binding"/>
    <property type="evidence" value="ECO:0007669"/>
    <property type="project" value="UniProtKB-UniRule"/>
</dbReference>
<dbReference type="InterPro" id="IPR001790">
    <property type="entry name" value="Ribosomal_uL10"/>
</dbReference>
<keyword evidence="3 5" id="KW-0687">Ribonucleoprotein</keyword>
<dbReference type="InterPro" id="IPR047865">
    <property type="entry name" value="Ribosomal_uL10_bac_type"/>
</dbReference>
<evidence type="ECO:0000313" key="8">
    <source>
        <dbReference type="Proteomes" id="UP000620366"/>
    </source>
</evidence>
<evidence type="ECO:0000256" key="4">
    <source>
        <dbReference type="ARBA" id="ARBA00035202"/>
    </source>
</evidence>
<dbReference type="NCBIfam" id="NF000955">
    <property type="entry name" value="PRK00099.1-1"/>
    <property type="match status" value="1"/>
</dbReference>
<evidence type="ECO:0000256" key="5">
    <source>
        <dbReference type="HAMAP-Rule" id="MF_00362"/>
    </source>
</evidence>
<dbReference type="GO" id="GO:0015934">
    <property type="term" value="C:large ribosomal subunit"/>
    <property type="evidence" value="ECO:0007669"/>
    <property type="project" value="InterPro"/>
</dbReference>
<evidence type="ECO:0000256" key="1">
    <source>
        <dbReference type="ARBA" id="ARBA00008889"/>
    </source>
</evidence>
<feature type="region of interest" description="Disordered" evidence="6">
    <location>
        <begin position="173"/>
        <end position="192"/>
    </location>
</feature>
<accession>A0A926HTD5</accession>
<evidence type="ECO:0000256" key="3">
    <source>
        <dbReference type="ARBA" id="ARBA00023274"/>
    </source>
</evidence>
<comment type="similarity">
    <text evidence="1 5">Belongs to the universal ribosomal protein uL10 family.</text>
</comment>
<proteinExistence type="inferred from homology"/>
<comment type="function">
    <text evidence="5">Forms part of the ribosomal stalk, playing a central role in the interaction of the ribosome with GTP-bound translation factors.</text>
</comment>
<dbReference type="EMBL" id="JACRSP010000001">
    <property type="protein sequence ID" value="MBC8535759.1"/>
    <property type="molecule type" value="Genomic_DNA"/>
</dbReference>
<organism evidence="7 8">
    <name type="scientific">Feifania hominis</name>
    <dbReference type="NCBI Taxonomy" id="2763660"/>
    <lineage>
        <taxon>Bacteria</taxon>
        <taxon>Bacillati</taxon>
        <taxon>Bacillota</taxon>
        <taxon>Clostridia</taxon>
        <taxon>Eubacteriales</taxon>
        <taxon>Feifaniaceae</taxon>
        <taxon>Feifania</taxon>
    </lineage>
</organism>
<dbReference type="InterPro" id="IPR043141">
    <property type="entry name" value="Ribosomal_uL10-like_sf"/>
</dbReference>